<comment type="caution">
    <text evidence="3">The sequence shown here is derived from an EMBL/GenBank/DDBJ whole genome shotgun (WGS) entry which is preliminary data.</text>
</comment>
<evidence type="ECO:0000313" key="3">
    <source>
        <dbReference type="EMBL" id="CAA7270817.1"/>
    </source>
</evidence>
<reference evidence="3 4" key="1">
    <citation type="submission" date="2020-01" db="EMBL/GenBank/DDBJ databases">
        <authorList>
            <person name="Gupta K D."/>
        </authorList>
    </citation>
    <scope>NUCLEOTIDE SEQUENCE [LARGE SCALE GENOMIC DNA]</scope>
</reference>
<dbReference type="Pfam" id="PF12937">
    <property type="entry name" value="F-box-like"/>
    <property type="match status" value="1"/>
</dbReference>
<name>A0A8S0WTE0_CYCAE</name>
<sequence length="1038" mass="113662">MHESTTTVLKSKVPLSNDSKKAAGNRWFLDALNNISLQASSFQLRVSSRWKSQNPGVIINIVGPLIAILCNTHPSSTYTSSFNTSSLVKHPVSGGATVSPGSDLPAVLKLTPNLVHLDTPSPYERDISALPHGADDTAPGSRGVDNRKRVVLIPQLHTYRFRPRRTKKAFSSQANSPASPFINIMQTSPRAYPINPPQRIVAYVHPDEQRLCRLHEVQTYPYTRDPHVRPALLYVIAQGPTLSSPHRYDHPSLRLFSSLLEPPPALYAAPTHFFSIGARPLFLAPKLRLGTSSAASRSLLETPRSPPSALDHVLQCCPFFQSPLTMPDSMSATTVLKFEVPPSSEKASNSNSRRRNRVISLFGPSSKPTTATLPDSPFPHLLNSNTAPSPSEEAQILALIARVESERTQLQNGSHHAWDRSARRKLERLGTFMNALRTVLAPIRRLPPELLCEVFSHLQPLSSHTPEQVGLLSTPPTLGRFLHDIFAISHVCVSWRALALATPSLWTSLPPITLQNHKTAPARDAAALVCLRTVLKRSTAAPLAVSLSTLSAPETRAMPVLALVAARAEQWESLTLDTHARFLPALACVRGRLPLLRKLTLNIWDHTASSNTSVDPEPYTMFEDAPLLRSVTLKGLRRTQIALPYAHLTSFRDATHTHSALLQVLNQAGCSLLSLSALSLENCPPFPAVTLYGLRKLQVVFSHSGASPDALNNLSLPAIESIEIAGPAGDIVGSLIVILSNTDEPSPLRYLAFRSATVPPGSLTALLKLTPNLEYLDASIPHESDIAALAHGADDTPSPSPRGAASNQKRVVLAPHLHTCRFFINANFIRAEMCEAMDALVEARCELPHRAEGYVQLIPGELRRLENLSLYYEDLTLGPTQQTYLHALYPAKIATELEGLRVALYQSEVGSGSRHGQRERASTGAMKRAGVVLGALEGMQVEDKNATNLYTQALHLTLQNLACSPFTSSSGHGLAKRAAAILRRWDGVFGGPLVTRKWVFRGVHYLDYLPRDEVYTSKRDETWRDASVRWPAQIAFKN</sequence>
<dbReference type="Gene3D" id="1.20.1280.50">
    <property type="match status" value="1"/>
</dbReference>
<feature type="region of interest" description="Disordered" evidence="1">
    <location>
        <begin position="340"/>
        <end position="388"/>
    </location>
</feature>
<gene>
    <name evidence="3" type="ORF">AAE3_LOCUS13037</name>
</gene>
<evidence type="ECO:0000256" key="1">
    <source>
        <dbReference type="SAM" id="MobiDB-lite"/>
    </source>
</evidence>
<dbReference type="InterPro" id="IPR001810">
    <property type="entry name" value="F-box_dom"/>
</dbReference>
<proteinExistence type="predicted"/>
<protein>
    <recommendedName>
        <fullName evidence="2">F-box domain-containing protein</fullName>
    </recommendedName>
</protein>
<feature type="domain" description="F-box" evidence="2">
    <location>
        <begin position="443"/>
        <end position="508"/>
    </location>
</feature>
<keyword evidence="4" id="KW-1185">Reference proteome</keyword>
<evidence type="ECO:0000313" key="4">
    <source>
        <dbReference type="Proteomes" id="UP000467700"/>
    </source>
</evidence>
<dbReference type="Proteomes" id="UP000467700">
    <property type="component" value="Unassembled WGS sequence"/>
</dbReference>
<dbReference type="OrthoDB" id="3365698at2759"/>
<accession>A0A8S0WTE0</accession>
<evidence type="ECO:0000259" key="2">
    <source>
        <dbReference type="Pfam" id="PF12937"/>
    </source>
</evidence>
<dbReference type="AlphaFoldDB" id="A0A8S0WTE0"/>
<organism evidence="3 4">
    <name type="scientific">Cyclocybe aegerita</name>
    <name type="common">Black poplar mushroom</name>
    <name type="synonym">Agrocybe aegerita</name>
    <dbReference type="NCBI Taxonomy" id="1973307"/>
    <lineage>
        <taxon>Eukaryota</taxon>
        <taxon>Fungi</taxon>
        <taxon>Dikarya</taxon>
        <taxon>Basidiomycota</taxon>
        <taxon>Agaricomycotina</taxon>
        <taxon>Agaricomycetes</taxon>
        <taxon>Agaricomycetidae</taxon>
        <taxon>Agaricales</taxon>
        <taxon>Agaricineae</taxon>
        <taxon>Bolbitiaceae</taxon>
        <taxon>Cyclocybe</taxon>
    </lineage>
</organism>
<dbReference type="EMBL" id="CACVBS010000097">
    <property type="protein sequence ID" value="CAA7270817.1"/>
    <property type="molecule type" value="Genomic_DNA"/>
</dbReference>